<dbReference type="Gene3D" id="3.40.50.1860">
    <property type="match status" value="1"/>
</dbReference>
<dbReference type="SUPFAM" id="SSF53681">
    <property type="entry name" value="Aspartate/glutamate racemase"/>
    <property type="match status" value="1"/>
</dbReference>
<name>A0A7S3L4C3_9STRA</name>
<evidence type="ECO:0000256" key="1">
    <source>
        <dbReference type="SAM" id="MobiDB-lite"/>
    </source>
</evidence>
<protein>
    <submittedName>
        <fullName evidence="2">Uncharacterized protein</fullName>
    </submittedName>
</protein>
<dbReference type="EMBL" id="HBIM01007144">
    <property type="protein sequence ID" value="CAE0408323.1"/>
    <property type="molecule type" value="Transcribed_RNA"/>
</dbReference>
<gene>
    <name evidence="2" type="ORF">ACOF00016_LOCUS6082</name>
</gene>
<accession>A0A7S3L4C3</accession>
<reference evidence="2" key="1">
    <citation type="submission" date="2021-01" db="EMBL/GenBank/DDBJ databases">
        <authorList>
            <person name="Corre E."/>
            <person name="Pelletier E."/>
            <person name="Niang G."/>
            <person name="Scheremetjew M."/>
            <person name="Finn R."/>
            <person name="Kale V."/>
            <person name="Holt S."/>
            <person name="Cochrane G."/>
            <person name="Meng A."/>
            <person name="Brown T."/>
            <person name="Cohen L."/>
        </authorList>
    </citation>
    <scope>NUCLEOTIDE SEQUENCE</scope>
    <source>
        <strain evidence="2">CCMP127</strain>
    </source>
</reference>
<evidence type="ECO:0000313" key="2">
    <source>
        <dbReference type="EMBL" id="CAE0408323.1"/>
    </source>
</evidence>
<dbReference type="InterPro" id="IPR001920">
    <property type="entry name" value="Asp/Glu_race"/>
</dbReference>
<feature type="compositionally biased region" description="Basic residues" evidence="1">
    <location>
        <begin position="80"/>
        <end position="91"/>
    </location>
</feature>
<sequence length="106" mass="12023">MIHIVYPTAAAIQKWGLDTVGIFGTAPTMRMEYLKDCHADRFGIRALAPTLPEQEEIDHIIFYELVKGIISPASKPRVLGNHRPHARRGRHSGVDSRVYQKKKPFC</sequence>
<dbReference type="AlphaFoldDB" id="A0A7S3L4C3"/>
<organism evidence="2">
    <name type="scientific">Amphora coffeiformis</name>
    <dbReference type="NCBI Taxonomy" id="265554"/>
    <lineage>
        <taxon>Eukaryota</taxon>
        <taxon>Sar</taxon>
        <taxon>Stramenopiles</taxon>
        <taxon>Ochrophyta</taxon>
        <taxon>Bacillariophyta</taxon>
        <taxon>Bacillariophyceae</taxon>
        <taxon>Bacillariophycidae</taxon>
        <taxon>Thalassiophysales</taxon>
        <taxon>Catenulaceae</taxon>
        <taxon>Amphora</taxon>
    </lineage>
</organism>
<feature type="region of interest" description="Disordered" evidence="1">
    <location>
        <begin position="76"/>
        <end position="106"/>
    </location>
</feature>
<dbReference type="GO" id="GO:0016855">
    <property type="term" value="F:racemase and epimerase activity, acting on amino acids and derivatives"/>
    <property type="evidence" value="ECO:0007669"/>
    <property type="project" value="InterPro"/>
</dbReference>
<proteinExistence type="predicted"/>